<dbReference type="InterPro" id="IPR022337">
    <property type="entry name" value="Inositol_monophosphatase_SuhB"/>
</dbReference>
<evidence type="ECO:0000256" key="4">
    <source>
        <dbReference type="ARBA" id="ARBA00022723"/>
    </source>
</evidence>
<keyword evidence="4 8" id="KW-0479">Metal-binding</keyword>
<evidence type="ECO:0000256" key="9">
    <source>
        <dbReference type="RuleBase" id="RU364068"/>
    </source>
</evidence>
<gene>
    <name evidence="11" type="ordered locus">BTH_I1934</name>
</gene>
<evidence type="ECO:0000256" key="10">
    <source>
        <dbReference type="SAM" id="MobiDB-lite"/>
    </source>
</evidence>
<dbReference type="PROSITE" id="PS00630">
    <property type="entry name" value="IMP_2"/>
    <property type="match status" value="1"/>
</dbReference>
<dbReference type="CDD" id="cd01639">
    <property type="entry name" value="IMPase"/>
    <property type="match status" value="1"/>
</dbReference>
<evidence type="ECO:0000256" key="8">
    <source>
        <dbReference type="PIRSR" id="PIRSR600760-2"/>
    </source>
</evidence>
<evidence type="ECO:0000256" key="5">
    <source>
        <dbReference type="ARBA" id="ARBA00022801"/>
    </source>
</evidence>
<dbReference type="PANTHER" id="PTHR20854">
    <property type="entry name" value="INOSITOL MONOPHOSPHATASE"/>
    <property type="match status" value="1"/>
</dbReference>
<accession>Q2SX85</accession>
<dbReference type="GO" id="GO:0007165">
    <property type="term" value="P:signal transduction"/>
    <property type="evidence" value="ECO:0007669"/>
    <property type="project" value="TreeGrafter"/>
</dbReference>
<dbReference type="GO" id="GO:0008934">
    <property type="term" value="F:inositol monophosphate 1-phosphatase activity"/>
    <property type="evidence" value="ECO:0007669"/>
    <property type="project" value="InterPro"/>
</dbReference>
<dbReference type="Proteomes" id="UP000001930">
    <property type="component" value="Chromosome I"/>
</dbReference>
<dbReference type="InterPro" id="IPR000760">
    <property type="entry name" value="Inositol_monophosphatase-like"/>
</dbReference>
<comment type="subunit">
    <text evidence="7">Homodimer. The rRNA transcription and antitermination complex (rrnTAC) consists of RNA polymerase (RNAP), NusA, NusB, NusE (rpsJ), NusG, SubB, ribosomal protein S4, DNA and precursor rRNA; S4 is more flexible than other subunits.</text>
</comment>
<keyword evidence="5 9" id="KW-0378">Hydrolase</keyword>
<dbReference type="InterPro" id="IPR033942">
    <property type="entry name" value="IMPase"/>
</dbReference>
<dbReference type="PANTHER" id="PTHR20854:SF4">
    <property type="entry name" value="INOSITOL-1-MONOPHOSPHATASE-RELATED"/>
    <property type="match status" value="1"/>
</dbReference>
<proteinExistence type="inferred from homology"/>
<organism evidence="11 12">
    <name type="scientific">Burkholderia thailandensis (strain ATCC 700388 / DSM 13276 / CCUG 48851 / CIP 106301 / E264)</name>
    <dbReference type="NCBI Taxonomy" id="271848"/>
    <lineage>
        <taxon>Bacteria</taxon>
        <taxon>Pseudomonadati</taxon>
        <taxon>Pseudomonadota</taxon>
        <taxon>Betaproteobacteria</taxon>
        <taxon>Burkholderiales</taxon>
        <taxon>Burkholderiaceae</taxon>
        <taxon>Burkholderia</taxon>
        <taxon>pseudomallei group</taxon>
    </lineage>
</organism>
<dbReference type="InterPro" id="IPR020550">
    <property type="entry name" value="Inositol_monophosphatase_CS"/>
</dbReference>
<dbReference type="GO" id="GO:0046872">
    <property type="term" value="F:metal ion binding"/>
    <property type="evidence" value="ECO:0007669"/>
    <property type="project" value="UniProtKB-KW"/>
</dbReference>
<comment type="similarity">
    <text evidence="3 9">Belongs to the inositol monophosphatase superfamily.</text>
</comment>
<reference evidence="11 12" key="1">
    <citation type="journal article" date="2005" name="BMC Genomics">
        <title>Bacterial genome adaptation to niches: divergence of the potential virulence genes in three Burkholderia species of different survival strategies.</title>
        <authorList>
            <person name="Kim H.S."/>
            <person name="Schell M.A."/>
            <person name="Yu Y."/>
            <person name="Ulrich R.L."/>
            <person name="Sarria S.H."/>
            <person name="Nierman W.C."/>
            <person name="DeShazer D."/>
        </authorList>
    </citation>
    <scope>NUCLEOTIDE SEQUENCE [LARGE SCALE GENOMIC DNA]</scope>
    <source>
        <strain evidence="12">ATCC 700388 / DSM 13276 / CCUG 48851 / CIP 106301 / E264</strain>
    </source>
</reference>
<dbReference type="Gene3D" id="3.40.190.80">
    <property type="match status" value="1"/>
</dbReference>
<keyword evidence="12" id="KW-1185">Reference proteome</keyword>
<feature type="binding site" evidence="8">
    <location>
        <position position="181"/>
    </location>
    <ligand>
        <name>Mg(2+)</name>
        <dbReference type="ChEBI" id="CHEBI:18420"/>
        <label>1</label>
        <note>catalytic</note>
    </ligand>
</feature>
<dbReference type="EC" id="3.1.3.25" evidence="9"/>
<comment type="cofactor">
    <cofactor evidence="2 8 9">
        <name>Mg(2+)</name>
        <dbReference type="ChEBI" id="CHEBI:18420"/>
    </cofactor>
</comment>
<evidence type="ECO:0000256" key="3">
    <source>
        <dbReference type="ARBA" id="ARBA00009759"/>
    </source>
</evidence>
<sequence>MPVWYRQLADKPTRPNGRSSGTRAPRATVSQKNAASRVKLRLRMRRSRCSARIPLFANSSSVGETPACRHPRARRRFAGSITTRGGLASPASGFRLMHPMLNIAVKAARRAGQIINRASLDLDLIEIRKKQQNDFVTEVDKAAEDAIIETLKTAYPGHAILAEESGESGDESEFQWIIDPLDGTTNFIHGFPYYCVSIALAHKGVVTQAVVYDPNRNDLFTATRGRGAYLNDRRIRVGRRDRLADALIGTGFPFREKDGLDAYTRLFTEMTQACTGLRRPGAAALDLANVAAGRLDGFFEQGINVWDVAAGSLLITEAGGLVGNYTGDSDFLHRREIIAANPKVYAQMIPILSRYTHTRPADE</sequence>
<evidence type="ECO:0000313" key="12">
    <source>
        <dbReference type="Proteomes" id="UP000001930"/>
    </source>
</evidence>
<dbReference type="AlphaFoldDB" id="Q2SX85"/>
<dbReference type="HOGENOM" id="CLU_044118_0_0_4"/>
<feature type="binding site" evidence="8">
    <location>
        <position position="182"/>
    </location>
    <ligand>
        <name>Mg(2+)</name>
        <dbReference type="ChEBI" id="CHEBI:18420"/>
        <label>1</label>
        <note>catalytic</note>
    </ligand>
</feature>
<evidence type="ECO:0000256" key="6">
    <source>
        <dbReference type="ARBA" id="ARBA00022842"/>
    </source>
</evidence>
<dbReference type="Gene3D" id="3.30.540.10">
    <property type="entry name" value="Fructose-1,6-Bisphosphatase, subunit A, domain 1"/>
    <property type="match status" value="1"/>
</dbReference>
<dbReference type="SUPFAM" id="SSF56655">
    <property type="entry name" value="Carbohydrate phosphatase"/>
    <property type="match status" value="1"/>
</dbReference>
<protein>
    <recommendedName>
        <fullName evidence="9">Inositol-1-monophosphatase</fullName>
        <ecNumber evidence="9">3.1.3.25</ecNumber>
    </recommendedName>
</protein>
<dbReference type="EMBL" id="CP000086">
    <property type="protein sequence ID" value="ABC36497.1"/>
    <property type="molecule type" value="Genomic_DNA"/>
</dbReference>
<feature type="binding site" evidence="8">
    <location>
        <position position="307"/>
    </location>
    <ligand>
        <name>Mg(2+)</name>
        <dbReference type="ChEBI" id="CHEBI:18420"/>
        <label>1</label>
        <note>catalytic</note>
    </ligand>
</feature>
<name>Q2SX85_BURTA</name>
<dbReference type="Pfam" id="PF00459">
    <property type="entry name" value="Inositol_P"/>
    <property type="match status" value="1"/>
</dbReference>
<keyword evidence="6 8" id="KW-0460">Magnesium</keyword>
<evidence type="ECO:0000256" key="2">
    <source>
        <dbReference type="ARBA" id="ARBA00001946"/>
    </source>
</evidence>
<dbReference type="GO" id="GO:0046854">
    <property type="term" value="P:phosphatidylinositol phosphate biosynthetic process"/>
    <property type="evidence" value="ECO:0007669"/>
    <property type="project" value="InterPro"/>
</dbReference>
<dbReference type="PRINTS" id="PR01959">
    <property type="entry name" value="SBIMPHPHTASE"/>
</dbReference>
<dbReference type="PROSITE" id="PS00629">
    <property type="entry name" value="IMP_1"/>
    <property type="match status" value="1"/>
</dbReference>
<feature type="binding site" evidence="8">
    <location>
        <position position="179"/>
    </location>
    <ligand>
        <name>Mg(2+)</name>
        <dbReference type="ChEBI" id="CHEBI:18420"/>
        <label>1</label>
        <note>catalytic</note>
    </ligand>
</feature>
<dbReference type="KEGG" id="bte:BTH_I1934"/>
<dbReference type="FunFam" id="3.30.540.10:FF:000013">
    <property type="entry name" value="Inositol-1-monophosphatase"/>
    <property type="match status" value="1"/>
</dbReference>
<feature type="binding site" evidence="8">
    <location>
        <position position="163"/>
    </location>
    <ligand>
        <name>Mg(2+)</name>
        <dbReference type="ChEBI" id="CHEBI:18420"/>
        <label>1</label>
        <note>catalytic</note>
    </ligand>
</feature>
<evidence type="ECO:0000313" key="11">
    <source>
        <dbReference type="EMBL" id="ABC36497.1"/>
    </source>
</evidence>
<feature type="region of interest" description="Disordered" evidence="10">
    <location>
        <begin position="1"/>
        <end position="36"/>
    </location>
</feature>
<feature type="compositionally biased region" description="Polar residues" evidence="10">
    <location>
        <begin position="16"/>
        <end position="34"/>
    </location>
</feature>
<comment type="catalytic activity">
    <reaction evidence="1 9">
        <text>a myo-inositol phosphate + H2O = myo-inositol + phosphate</text>
        <dbReference type="Rhea" id="RHEA:24056"/>
        <dbReference type="ChEBI" id="CHEBI:15377"/>
        <dbReference type="ChEBI" id="CHEBI:17268"/>
        <dbReference type="ChEBI" id="CHEBI:43474"/>
        <dbReference type="ChEBI" id="CHEBI:84139"/>
        <dbReference type="EC" id="3.1.3.25"/>
    </reaction>
</comment>
<evidence type="ECO:0000256" key="1">
    <source>
        <dbReference type="ARBA" id="ARBA00001033"/>
    </source>
</evidence>
<evidence type="ECO:0000256" key="7">
    <source>
        <dbReference type="ARBA" id="ARBA00063608"/>
    </source>
</evidence>
<dbReference type="PRINTS" id="PR00377">
    <property type="entry name" value="IMPHPHTASES"/>
</dbReference>
<dbReference type="GO" id="GO:0006020">
    <property type="term" value="P:inositol metabolic process"/>
    <property type="evidence" value="ECO:0007669"/>
    <property type="project" value="TreeGrafter"/>
</dbReference>
<dbReference type="InterPro" id="IPR020583">
    <property type="entry name" value="Inositol_monoP_metal-BS"/>
</dbReference>